<dbReference type="PANTHER" id="PTHR12254:SF0">
    <property type="entry name" value="BARBU-RELATED"/>
    <property type="match status" value="1"/>
</dbReference>
<dbReference type="Pfam" id="PF15952">
    <property type="entry name" value="ESM4"/>
    <property type="match status" value="1"/>
</dbReference>
<dbReference type="GO" id="GO:0007219">
    <property type="term" value="P:Notch signaling pathway"/>
    <property type="evidence" value="ECO:0007669"/>
    <property type="project" value="InterPro"/>
</dbReference>
<sequence length="178" mass="20874">MIDFVVEKEVEDYGCFYLLSSSFVNNWLADIGAIQSNGNTDKGTAKLTTTKTVCKCKNVSYDYEDEQYYSDDYIYSYTHEIDNNQFNEELETRIIDEIKHCDENSAIYVYDEENNCKLTPVSNEEVYVPVHFAKTEMGTFFWTTTQRYNDDLIEAKQCTSNRQLPQQQSHSFDRWVQA</sequence>
<keyword evidence="2" id="KW-1185">Reference proteome</keyword>
<dbReference type="Proteomes" id="UP001107558">
    <property type="component" value="Chromosome 3"/>
</dbReference>
<dbReference type="OrthoDB" id="8190494at2759"/>
<evidence type="ECO:0000313" key="1">
    <source>
        <dbReference type="EMBL" id="KAG5672513.1"/>
    </source>
</evidence>
<evidence type="ECO:0000313" key="2">
    <source>
        <dbReference type="Proteomes" id="UP001107558"/>
    </source>
</evidence>
<dbReference type="AlphaFoldDB" id="A0A9J6BRK5"/>
<reference evidence="1" key="1">
    <citation type="submission" date="2021-03" db="EMBL/GenBank/DDBJ databases">
        <title>Chromosome level genome of the anhydrobiotic midge Polypedilum vanderplanki.</title>
        <authorList>
            <person name="Yoshida Y."/>
            <person name="Kikawada T."/>
            <person name="Gusev O."/>
        </authorList>
    </citation>
    <scope>NUCLEOTIDE SEQUENCE</scope>
    <source>
        <strain evidence="1">NIAS01</strain>
        <tissue evidence="1">Whole body or cell culture</tissue>
    </source>
</reference>
<comment type="caution">
    <text evidence="1">The sequence shown here is derived from an EMBL/GenBank/DDBJ whole genome shotgun (WGS) entry which is preliminary data.</text>
</comment>
<dbReference type="GO" id="GO:0007423">
    <property type="term" value="P:sensory organ development"/>
    <property type="evidence" value="ECO:0007669"/>
    <property type="project" value="InterPro"/>
</dbReference>
<dbReference type="InterPro" id="IPR029686">
    <property type="entry name" value="Malpha/m4/m2"/>
</dbReference>
<dbReference type="EMBL" id="JADBJN010000003">
    <property type="protein sequence ID" value="KAG5672513.1"/>
    <property type="molecule type" value="Genomic_DNA"/>
</dbReference>
<proteinExistence type="predicted"/>
<gene>
    <name evidence="1" type="ORF">PVAND_002637</name>
</gene>
<protein>
    <submittedName>
        <fullName evidence="1">Uncharacterized protein</fullName>
    </submittedName>
</protein>
<dbReference type="PANTHER" id="PTHR12254">
    <property type="entry name" value="ENHANCER OF SPLIT MALPHA PROTEIN"/>
    <property type="match status" value="1"/>
</dbReference>
<accession>A0A9J6BRK5</accession>
<name>A0A9J6BRK5_POLVA</name>
<organism evidence="1 2">
    <name type="scientific">Polypedilum vanderplanki</name>
    <name type="common">Sleeping chironomid midge</name>
    <dbReference type="NCBI Taxonomy" id="319348"/>
    <lineage>
        <taxon>Eukaryota</taxon>
        <taxon>Metazoa</taxon>
        <taxon>Ecdysozoa</taxon>
        <taxon>Arthropoda</taxon>
        <taxon>Hexapoda</taxon>
        <taxon>Insecta</taxon>
        <taxon>Pterygota</taxon>
        <taxon>Neoptera</taxon>
        <taxon>Endopterygota</taxon>
        <taxon>Diptera</taxon>
        <taxon>Nematocera</taxon>
        <taxon>Chironomoidea</taxon>
        <taxon>Chironomidae</taxon>
        <taxon>Chironominae</taxon>
        <taxon>Polypedilum</taxon>
        <taxon>Polypedilum</taxon>
    </lineage>
</organism>